<sequence length="136" mass="15005">MAGGPAPAQSAYRRRTWGAGPSHRREFGGRGLPLGLGVGGPRPRPRPGLSSGCRSSTTEHQAGRLRERSVVRWGLRGRREVLRLTVRGPETRRSRAPEGILFRQRPLVTLGDPEAQRRVGTRRRTRGPLASASRCR</sequence>
<feature type="region of interest" description="Disordered" evidence="1">
    <location>
        <begin position="1"/>
        <end position="65"/>
    </location>
</feature>
<accession>A0ABQ9VKI6</accession>
<evidence type="ECO:0000256" key="1">
    <source>
        <dbReference type="SAM" id="MobiDB-lite"/>
    </source>
</evidence>
<reference evidence="2 3" key="1">
    <citation type="submission" date="2023-05" db="EMBL/GenBank/DDBJ databases">
        <title>B98-5 Cell Line De Novo Hybrid Assembly: An Optical Mapping Approach.</title>
        <authorList>
            <person name="Kananen K."/>
            <person name="Auerbach J.A."/>
            <person name="Kautto E."/>
            <person name="Blachly J.S."/>
        </authorList>
    </citation>
    <scope>NUCLEOTIDE SEQUENCE [LARGE SCALE GENOMIC DNA]</scope>
    <source>
        <strain evidence="2">B95-8</strain>
        <tissue evidence="2">Cell line</tissue>
    </source>
</reference>
<organism evidence="2 3">
    <name type="scientific">Saguinus oedipus</name>
    <name type="common">Cotton-top tamarin</name>
    <name type="synonym">Oedipomidas oedipus</name>
    <dbReference type="NCBI Taxonomy" id="9490"/>
    <lineage>
        <taxon>Eukaryota</taxon>
        <taxon>Metazoa</taxon>
        <taxon>Chordata</taxon>
        <taxon>Craniata</taxon>
        <taxon>Vertebrata</taxon>
        <taxon>Euteleostomi</taxon>
        <taxon>Mammalia</taxon>
        <taxon>Eutheria</taxon>
        <taxon>Euarchontoglires</taxon>
        <taxon>Primates</taxon>
        <taxon>Haplorrhini</taxon>
        <taxon>Platyrrhini</taxon>
        <taxon>Cebidae</taxon>
        <taxon>Callitrichinae</taxon>
        <taxon>Saguinus</taxon>
    </lineage>
</organism>
<feature type="compositionally biased region" description="Gly residues" evidence="1">
    <location>
        <begin position="29"/>
        <end position="40"/>
    </location>
</feature>
<proteinExistence type="predicted"/>
<gene>
    <name evidence="2" type="ORF">P7K49_009635</name>
</gene>
<name>A0ABQ9VKI6_SAGOE</name>
<dbReference type="EMBL" id="JASSZA010000005">
    <property type="protein sequence ID" value="KAK2109889.1"/>
    <property type="molecule type" value="Genomic_DNA"/>
</dbReference>
<feature type="region of interest" description="Disordered" evidence="1">
    <location>
        <begin position="107"/>
        <end position="136"/>
    </location>
</feature>
<comment type="caution">
    <text evidence="2">The sequence shown here is derived from an EMBL/GenBank/DDBJ whole genome shotgun (WGS) entry which is preliminary data.</text>
</comment>
<feature type="compositionally biased region" description="Low complexity" evidence="1">
    <location>
        <begin position="47"/>
        <end position="56"/>
    </location>
</feature>
<keyword evidence="3" id="KW-1185">Reference proteome</keyword>
<evidence type="ECO:0000313" key="2">
    <source>
        <dbReference type="EMBL" id="KAK2109889.1"/>
    </source>
</evidence>
<protein>
    <submittedName>
        <fullName evidence="2">Uncharacterized protein</fullName>
    </submittedName>
</protein>
<evidence type="ECO:0000313" key="3">
    <source>
        <dbReference type="Proteomes" id="UP001266305"/>
    </source>
</evidence>
<dbReference type="Proteomes" id="UP001266305">
    <property type="component" value="Unassembled WGS sequence"/>
</dbReference>